<organismHost>
    <name type="scientific">Prochlorococcus</name>
    <dbReference type="NCBI Taxonomy" id="1218"/>
</organismHost>
<accession>Q58N03</accession>
<organism evidence="1 3">
    <name type="scientific">Prochlorococcus phage P-SSM2</name>
    <dbReference type="NCBI Taxonomy" id="268746"/>
    <lineage>
        <taxon>Viruses</taxon>
        <taxon>Duplodnaviria</taxon>
        <taxon>Heunggongvirae</taxon>
        <taxon>Uroviricota</taxon>
        <taxon>Caudoviricetes</taxon>
        <taxon>Pantevenvirales</taxon>
        <taxon>Kyanoviridae</taxon>
        <taxon>Salacisavirus</taxon>
        <taxon>Salacisavirus pssm2</taxon>
    </lineage>
</organism>
<reference evidence="1 3" key="1">
    <citation type="journal article" date="2005" name="PLoS Biol.">
        <title>Three Prochlorococcus cyanophage genomes: signature features and ecological interpretations.</title>
        <authorList>
            <person name="Sullivan M.B."/>
            <person name="Coleman M.L."/>
            <person name="Weigele P."/>
            <person name="Rohwer F."/>
            <person name="Chisholm S.W."/>
        </authorList>
    </citation>
    <scope>NUCLEOTIDE SEQUENCE</scope>
</reference>
<evidence type="ECO:0000313" key="1">
    <source>
        <dbReference type="EMBL" id="AAX44379.1"/>
    </source>
</evidence>
<dbReference type="InterPro" id="IPR042071">
    <property type="entry name" value="Trans_coact_sf"/>
</dbReference>
<dbReference type="Proteomes" id="UP000000991">
    <property type="component" value="Segment"/>
</dbReference>
<name>Q58N03_BPPRM</name>
<dbReference type="KEGG" id="vg:3294308"/>
<dbReference type="OrthoDB" id="25640at10239"/>
<dbReference type="InterPro" id="IPR031836">
    <property type="entry name" value="Trans_coact"/>
</dbReference>
<dbReference type="Gene3D" id="1.10.10.2850">
    <property type="entry name" value="Phage late-transcription coactivator-like"/>
    <property type="match status" value="1"/>
</dbReference>
<dbReference type="Pfam" id="PF16805">
    <property type="entry name" value="Trans_coact"/>
    <property type="match status" value="1"/>
</dbReference>
<protein>
    <submittedName>
        <fullName evidence="1">Late promoter transcription accessory protein</fullName>
    </submittedName>
</protein>
<reference evidence="2 4" key="2">
    <citation type="submission" date="2009-10" db="EMBL/GenBank/DDBJ databases">
        <title>The Genome Sequence of Prochlorococcus phage P-SSM2.</title>
        <authorList>
            <consortium name="The Broad Institute Genome Sequencing Platform"/>
            <person name="Henn M.R."/>
            <person name="Sullivan M.S."/>
            <person name="Osburne M.S."/>
            <person name="Levin J."/>
            <person name="Malboeuf C."/>
            <person name="Casali M."/>
            <person name="Russ C."/>
            <person name="Lennon N."/>
            <person name="Chapman S.B."/>
            <person name="Erlich R."/>
            <person name="Young S.K."/>
            <person name="Koehrsen M."/>
            <person name="Yandava C."/>
            <person name="Zeng Q."/>
            <person name="Alvarado L."/>
            <person name="Anderson S."/>
            <person name="Berlin A."/>
            <person name="Borenstein D."/>
            <person name="Chen Z."/>
            <person name="Engels R."/>
            <person name="Freedman E."/>
            <person name="Gellesch M."/>
            <person name="Goldberg J."/>
            <person name="Green L."/>
            <person name="Griggs A."/>
            <person name="Gujja S."/>
            <person name="Heilman E.R."/>
            <person name="Heiman D."/>
            <person name="Hepburn T."/>
            <person name="Howarth C."/>
            <person name="Jen D."/>
            <person name="Larson L."/>
            <person name="Lewis B."/>
            <person name="Mehta T."/>
            <person name="Park D."/>
            <person name="Pearson M."/>
            <person name="Richards J."/>
            <person name="Rizzolo K."/>
            <person name="Roberts A."/>
            <person name="Ryan E."/>
            <person name="Saif S."/>
            <person name="Shea T."/>
            <person name="Shenoy N."/>
            <person name="Sisk P."/>
            <person name="Stolte C."/>
            <person name="Sykes S."/>
            <person name="Walk T."/>
            <person name="White J."/>
            <person name="Yu Q."/>
            <person name="Coleman M.L."/>
            <person name="Huang K.H."/>
            <person name="Weigele P.R."/>
            <person name="DeFrancesco A.S."/>
            <person name="Kern S.E."/>
            <person name="Thompson L.R."/>
            <person name="Fu R."/>
            <person name="Hombeck B."/>
            <person name="Chisholm S.W."/>
            <person name="Haas B."/>
            <person name="Nusbaum C."/>
            <person name="Birren B."/>
        </authorList>
    </citation>
    <scope>NUCLEOTIDE SEQUENCE [LARGE SCALE GENOMIC DNA]</scope>
    <source>
        <strain evidence="2">P-SSM2</strain>
    </source>
</reference>
<dbReference type="RefSeq" id="YP_214233.1">
    <property type="nucleotide sequence ID" value="NC_006883.2"/>
</dbReference>
<dbReference type="EMBL" id="GU071092">
    <property type="protein sequence ID" value="ACY75877.1"/>
    <property type="molecule type" value="Genomic_DNA"/>
</dbReference>
<gene>
    <name evidence="1" type="primary">gp33</name>
    <name evidence="2" type="ORF">PCMG_00001</name>
    <name evidence="1" type="ORF">PSSM2_001</name>
</gene>
<keyword evidence="3" id="KW-1185">Reference proteome</keyword>
<dbReference type="EMBL" id="AY939844">
    <property type="protein sequence ID" value="AAX44379.1"/>
    <property type="molecule type" value="Genomic_DNA"/>
</dbReference>
<evidence type="ECO:0000313" key="3">
    <source>
        <dbReference type="Proteomes" id="UP000000991"/>
    </source>
</evidence>
<evidence type="ECO:0000313" key="2">
    <source>
        <dbReference type="EMBL" id="ACY75877.1"/>
    </source>
</evidence>
<proteinExistence type="predicted"/>
<dbReference type="GeneID" id="3294308"/>
<dbReference type="Proteomes" id="UP000013923">
    <property type="component" value="Genome"/>
</dbReference>
<reference evidence="1 3" key="3">
    <citation type="journal article" date="2010" name="Environ. Microbiol.">
        <title>Genomic analysis of oceanic cyanobacterial myoviruses compared with T4-like myoviruses from diverse hosts and environments.</title>
        <authorList>
            <person name="Sullivan M.B."/>
            <person name="Huang K.H."/>
            <person name="Ignacio-Espinoza J.C."/>
            <person name="Berlin A.M."/>
            <person name="Kelly L."/>
            <person name="Weigele P.R."/>
            <person name="DeFrancesco A.S."/>
            <person name="Kern S.E."/>
            <person name="Thompson L.R."/>
            <person name="Young S."/>
            <person name="Yandava C."/>
            <person name="Fu R."/>
            <person name="Krastins B."/>
            <person name="Chase M."/>
            <person name="Sarracino D."/>
            <person name="Osburne M.S."/>
            <person name="Henn M.R."/>
            <person name="Chisholm S.W."/>
        </authorList>
    </citation>
    <scope>NUCLEOTIDE SEQUENCE [LARGE SCALE GENOMIC DNA]</scope>
</reference>
<sequence length="86" mass="9844">MEPNKELEQAIANKFLTPVKFSMEIEKIVLEEGVNYIDAIVQYCDTNNIEVESVTKLISKPLKEKLKWDATQLNFMKATSKAKLPI</sequence>
<evidence type="ECO:0000313" key="4">
    <source>
        <dbReference type="Proteomes" id="UP000013923"/>
    </source>
</evidence>